<comment type="caution">
    <text evidence="6">The sequence shown here is derived from an EMBL/GenBank/DDBJ whole genome shotgun (WGS) entry which is preliminary data.</text>
</comment>
<dbReference type="InterPro" id="IPR011057">
    <property type="entry name" value="Mss4-like_sf"/>
</dbReference>
<dbReference type="SUPFAM" id="SSF51316">
    <property type="entry name" value="Mss4-like"/>
    <property type="match status" value="1"/>
</dbReference>
<dbReference type="PROSITE" id="PS51891">
    <property type="entry name" value="CENP_V_GFA"/>
    <property type="match status" value="1"/>
</dbReference>
<keyword evidence="7" id="KW-1185">Reference proteome</keyword>
<dbReference type="RefSeq" id="WP_377834818.1">
    <property type="nucleotide sequence ID" value="NZ_JBHRSK010000017.1"/>
</dbReference>
<keyword evidence="3" id="KW-0862">Zinc</keyword>
<keyword evidence="4" id="KW-0456">Lyase</keyword>
<evidence type="ECO:0000256" key="1">
    <source>
        <dbReference type="ARBA" id="ARBA00005495"/>
    </source>
</evidence>
<reference evidence="7" key="1">
    <citation type="journal article" date="2019" name="Int. J. Syst. Evol. Microbiol.">
        <title>The Global Catalogue of Microorganisms (GCM) 10K type strain sequencing project: providing services to taxonomists for standard genome sequencing and annotation.</title>
        <authorList>
            <consortium name="The Broad Institute Genomics Platform"/>
            <consortium name="The Broad Institute Genome Sequencing Center for Infectious Disease"/>
            <person name="Wu L."/>
            <person name="Ma J."/>
        </authorList>
    </citation>
    <scope>NUCLEOTIDE SEQUENCE [LARGE SCALE GENOMIC DNA]</scope>
    <source>
        <strain evidence="7">KCTC 62192</strain>
    </source>
</reference>
<evidence type="ECO:0000313" key="6">
    <source>
        <dbReference type="EMBL" id="MFC2970056.1"/>
    </source>
</evidence>
<gene>
    <name evidence="6" type="ORF">ACFOES_18315</name>
</gene>
<accession>A0ABV7AM73</accession>
<dbReference type="PANTHER" id="PTHR33337:SF40">
    <property type="entry name" value="CENP-V_GFA DOMAIN-CONTAINING PROTEIN-RELATED"/>
    <property type="match status" value="1"/>
</dbReference>
<dbReference type="Pfam" id="PF04828">
    <property type="entry name" value="GFA"/>
    <property type="match status" value="1"/>
</dbReference>
<dbReference type="Proteomes" id="UP001595443">
    <property type="component" value="Unassembled WGS sequence"/>
</dbReference>
<dbReference type="InterPro" id="IPR006913">
    <property type="entry name" value="CENP-V/GFA"/>
</dbReference>
<sequence length="125" mass="13802">MTGGHCLCGAVRFEFDGAPLWQAHCHCESCRRNCSAPFTSFLGVADGSWRWTGAAPAAYASSPGVARMFCPTCGTPMAFRSERWPDEIHFYAASLDDPAAYAATRHVHWDEHLPWVHLCDGLERA</sequence>
<name>A0ABV7AM73_9RHOB</name>
<evidence type="ECO:0000256" key="3">
    <source>
        <dbReference type="ARBA" id="ARBA00022833"/>
    </source>
</evidence>
<feature type="domain" description="CENP-V/GFA" evidence="5">
    <location>
        <begin position="1"/>
        <end position="110"/>
    </location>
</feature>
<dbReference type="Gene3D" id="3.90.1590.10">
    <property type="entry name" value="glutathione-dependent formaldehyde- activating enzyme (gfa)"/>
    <property type="match status" value="1"/>
</dbReference>
<evidence type="ECO:0000259" key="5">
    <source>
        <dbReference type="PROSITE" id="PS51891"/>
    </source>
</evidence>
<dbReference type="EMBL" id="JBHRSK010000017">
    <property type="protein sequence ID" value="MFC2970056.1"/>
    <property type="molecule type" value="Genomic_DNA"/>
</dbReference>
<evidence type="ECO:0000256" key="2">
    <source>
        <dbReference type="ARBA" id="ARBA00022723"/>
    </source>
</evidence>
<dbReference type="PANTHER" id="PTHR33337">
    <property type="entry name" value="GFA DOMAIN-CONTAINING PROTEIN"/>
    <property type="match status" value="1"/>
</dbReference>
<protein>
    <submittedName>
        <fullName evidence="6">GFA family protein</fullName>
    </submittedName>
</protein>
<keyword evidence="2" id="KW-0479">Metal-binding</keyword>
<organism evidence="6 7">
    <name type="scientific">Acidimangrovimonas pyrenivorans</name>
    <dbReference type="NCBI Taxonomy" id="2030798"/>
    <lineage>
        <taxon>Bacteria</taxon>
        <taxon>Pseudomonadati</taxon>
        <taxon>Pseudomonadota</taxon>
        <taxon>Alphaproteobacteria</taxon>
        <taxon>Rhodobacterales</taxon>
        <taxon>Paracoccaceae</taxon>
        <taxon>Acidimangrovimonas</taxon>
    </lineage>
</organism>
<comment type="similarity">
    <text evidence="1">Belongs to the Gfa family.</text>
</comment>
<evidence type="ECO:0000313" key="7">
    <source>
        <dbReference type="Proteomes" id="UP001595443"/>
    </source>
</evidence>
<evidence type="ECO:0000256" key="4">
    <source>
        <dbReference type="ARBA" id="ARBA00023239"/>
    </source>
</evidence>
<proteinExistence type="inferred from homology"/>